<dbReference type="InterPro" id="IPR012422">
    <property type="entry name" value="Cyt_c_oxidase_su4_bac-aa3"/>
</dbReference>
<dbReference type="Gene3D" id="1.20.5.160">
    <property type="entry name" value="Bacterial aa3 type cytochrome c oxidase subunit IV"/>
    <property type="match status" value="1"/>
</dbReference>
<sequence length="41" mass="4116">MATGNNIKSAQSTYAGFIKGATWGTAAVILITAFVVGLIAS</sequence>
<dbReference type="InterPro" id="IPR036596">
    <property type="entry name" value="Cyt-C_aa3_sf"/>
</dbReference>
<keyword evidence="1" id="KW-1133">Transmembrane helix</keyword>
<organism evidence="3 4">
    <name type="scientific">Novosphingobium aureum</name>
    <dbReference type="NCBI Taxonomy" id="2792964"/>
    <lineage>
        <taxon>Bacteria</taxon>
        <taxon>Pseudomonadati</taxon>
        <taxon>Pseudomonadota</taxon>
        <taxon>Alphaproteobacteria</taxon>
        <taxon>Sphingomonadales</taxon>
        <taxon>Sphingomonadaceae</taxon>
        <taxon>Novosphingobium</taxon>
    </lineage>
</organism>
<feature type="domain" description="Cytochrome c oxidase subunit IV bacterial aa3 type" evidence="2">
    <location>
        <begin position="2"/>
        <end position="34"/>
    </location>
</feature>
<dbReference type="Pfam" id="PF07835">
    <property type="entry name" value="COX4_pro_2"/>
    <property type="match status" value="1"/>
</dbReference>
<comment type="caution">
    <text evidence="3">The sequence shown here is derived from an EMBL/GenBank/DDBJ whole genome shotgun (WGS) entry which is preliminary data.</text>
</comment>
<keyword evidence="1" id="KW-0812">Transmembrane</keyword>
<gene>
    <name evidence="3" type="ORF">I5E68_11445</name>
</gene>
<keyword evidence="1" id="KW-0472">Membrane</keyword>
<dbReference type="AlphaFoldDB" id="A0A931HDU7"/>
<feature type="transmembrane region" description="Helical" evidence="1">
    <location>
        <begin position="20"/>
        <end position="40"/>
    </location>
</feature>
<accession>A0A931HDU7</accession>
<dbReference type="Proteomes" id="UP000617634">
    <property type="component" value="Unassembled WGS sequence"/>
</dbReference>
<dbReference type="EMBL" id="JADZGI010000001">
    <property type="protein sequence ID" value="MBH0113564.1"/>
    <property type="molecule type" value="Genomic_DNA"/>
</dbReference>
<proteinExistence type="predicted"/>
<evidence type="ECO:0000313" key="4">
    <source>
        <dbReference type="Proteomes" id="UP000617634"/>
    </source>
</evidence>
<evidence type="ECO:0000259" key="2">
    <source>
        <dbReference type="Pfam" id="PF07835"/>
    </source>
</evidence>
<name>A0A931HDU7_9SPHN</name>
<dbReference type="SUPFAM" id="SSF81469">
    <property type="entry name" value="Bacterial aa3 type cytochrome c oxidase subunit IV"/>
    <property type="match status" value="1"/>
</dbReference>
<protein>
    <submittedName>
        <fullName evidence="3">Aa3-type cytochrome c oxidase subunit IV</fullName>
    </submittedName>
</protein>
<dbReference type="RefSeq" id="WP_197163822.1">
    <property type="nucleotide sequence ID" value="NZ_JADZGI010000001.1"/>
</dbReference>
<keyword evidence="4" id="KW-1185">Reference proteome</keyword>
<evidence type="ECO:0000313" key="3">
    <source>
        <dbReference type="EMBL" id="MBH0113564.1"/>
    </source>
</evidence>
<evidence type="ECO:0000256" key="1">
    <source>
        <dbReference type="SAM" id="Phobius"/>
    </source>
</evidence>
<reference evidence="3" key="1">
    <citation type="submission" date="2020-11" db="EMBL/GenBank/DDBJ databases">
        <title>Novosphingobium aureum sp. nov., a marine bacterium isolated from sediment of a salt flat.</title>
        <authorList>
            <person name="Yoo Y."/>
            <person name="Kim J.-J."/>
        </authorList>
    </citation>
    <scope>NUCLEOTIDE SEQUENCE</scope>
    <source>
        <strain evidence="3">YJ-S2-02</strain>
    </source>
</reference>